<sequence length="217" mass="21871">MNCDVAREALSARIDGEREPVPAARVDEHLADCPDCRGWHARAAEQASALRALAGIDAPAVSAVSPGAAPVIRRVPVLRVALGVVGGVQLGLAALQGVSGDLGLGHGGGHLLNESTAWSAAVGAAMLLAAWRPVFAAGVAAVLGFFTLLLSGYVVADALAGDVGVARALSHLPVLVGAVLAALVWRASRADRPSGSVLADVVLPESAATPRRLREAG</sequence>
<feature type="transmembrane region" description="Helical" evidence="1">
    <location>
        <begin position="134"/>
        <end position="156"/>
    </location>
</feature>
<dbReference type="RefSeq" id="WP_090592696.1">
    <property type="nucleotide sequence ID" value="NZ_CP104302.1"/>
</dbReference>
<keyword evidence="4" id="KW-1185">Reference proteome</keyword>
<feature type="transmembrane region" description="Helical" evidence="1">
    <location>
        <begin position="168"/>
        <end position="185"/>
    </location>
</feature>
<dbReference type="Proteomes" id="UP000230551">
    <property type="component" value="Unassembled WGS sequence"/>
</dbReference>
<evidence type="ECO:0000313" key="4">
    <source>
        <dbReference type="Proteomes" id="UP000230551"/>
    </source>
</evidence>
<reference evidence="3 4" key="1">
    <citation type="journal article" date="2017" name="Infect. Genet. Evol.">
        <title>The new phylogeny of the genus Mycobacterium: The old and the news.</title>
        <authorList>
            <person name="Tortoli E."/>
            <person name="Fedrizzi T."/>
            <person name="Meehan C.J."/>
            <person name="Trovato A."/>
            <person name="Grottola A."/>
            <person name="Giacobazzi E."/>
            <person name="Serpini G.F."/>
            <person name="Tagliazucchi S."/>
            <person name="Fabio A."/>
            <person name="Bettua C."/>
            <person name="Bertorelli R."/>
            <person name="Frascaro F."/>
            <person name="De Sanctis V."/>
            <person name="Pecorari M."/>
            <person name="Jousson O."/>
            <person name="Segata N."/>
            <person name="Cirillo D.M."/>
        </authorList>
    </citation>
    <scope>NUCLEOTIDE SEQUENCE [LARGE SCALE GENOMIC DNA]</scope>
    <source>
        <strain evidence="3 4">CIP1034565</strain>
    </source>
</reference>
<keyword evidence="1" id="KW-1133">Transmembrane helix</keyword>
<dbReference type="InterPro" id="IPR027383">
    <property type="entry name" value="Znf_put"/>
</dbReference>
<proteinExistence type="predicted"/>
<evidence type="ECO:0000313" key="3">
    <source>
        <dbReference type="EMBL" id="PIB74081.1"/>
    </source>
</evidence>
<accession>A0A2G5P6S8</accession>
<evidence type="ECO:0000259" key="2">
    <source>
        <dbReference type="Pfam" id="PF13490"/>
    </source>
</evidence>
<feature type="domain" description="Putative zinc-finger" evidence="2">
    <location>
        <begin position="3"/>
        <end position="37"/>
    </location>
</feature>
<comment type="caution">
    <text evidence="3">The sequence shown here is derived from an EMBL/GenBank/DDBJ whole genome shotgun (WGS) entry which is preliminary data.</text>
</comment>
<evidence type="ECO:0000256" key="1">
    <source>
        <dbReference type="SAM" id="Phobius"/>
    </source>
</evidence>
<dbReference type="EMBL" id="PDCN02000020">
    <property type="protein sequence ID" value="PIB74081.1"/>
    <property type="molecule type" value="Genomic_DNA"/>
</dbReference>
<dbReference type="OrthoDB" id="5197868at2"/>
<gene>
    <name evidence="3" type="ORF">CQY22_014215</name>
</gene>
<keyword evidence="1" id="KW-0812">Transmembrane</keyword>
<dbReference type="AlphaFoldDB" id="A0A2G5P6S8"/>
<organism evidence="3 4">
    <name type="scientific">Mycolicibacterium brumae</name>
    <dbReference type="NCBI Taxonomy" id="85968"/>
    <lineage>
        <taxon>Bacteria</taxon>
        <taxon>Bacillati</taxon>
        <taxon>Actinomycetota</taxon>
        <taxon>Actinomycetes</taxon>
        <taxon>Mycobacteriales</taxon>
        <taxon>Mycobacteriaceae</taxon>
        <taxon>Mycolicibacterium</taxon>
    </lineage>
</organism>
<protein>
    <recommendedName>
        <fullName evidence="2">Putative zinc-finger domain-containing protein</fullName>
    </recommendedName>
</protein>
<keyword evidence="1" id="KW-0472">Membrane</keyword>
<dbReference type="Pfam" id="PF13490">
    <property type="entry name" value="zf-HC2"/>
    <property type="match status" value="1"/>
</dbReference>
<dbReference type="STRING" id="85968.GCA_900073015_03470"/>
<name>A0A2G5P6S8_9MYCO</name>